<keyword evidence="2" id="KW-1185">Reference proteome</keyword>
<evidence type="ECO:0000313" key="1">
    <source>
        <dbReference type="EMBL" id="EHK64928.1"/>
    </source>
</evidence>
<dbReference type="AlphaFoldDB" id="H0F9T4"/>
<evidence type="ECO:0000313" key="2">
    <source>
        <dbReference type="Proteomes" id="UP000003113"/>
    </source>
</evidence>
<dbReference type="Proteomes" id="UP000003113">
    <property type="component" value="Unassembled WGS sequence"/>
</dbReference>
<protein>
    <submittedName>
        <fullName evidence="1">Uncharacterized protein</fullName>
    </submittedName>
</protein>
<reference evidence="1 2" key="1">
    <citation type="journal article" date="2012" name="J. Bacteriol.">
        <title>Genome sequence of the highly efficient arsenite-oxidizing bacterium Achromobacter arsenitoxydans SY8.</title>
        <authorList>
            <person name="Li X."/>
            <person name="Hu Y."/>
            <person name="Gong J."/>
            <person name="Lin Y."/>
            <person name="Johnstone L."/>
            <person name="Rensing C."/>
            <person name="Wang G."/>
        </authorList>
    </citation>
    <scope>NUCLEOTIDE SEQUENCE [LARGE SCALE GENOMIC DNA]</scope>
    <source>
        <strain evidence="1 2">SY8</strain>
    </source>
</reference>
<organism evidence="1 2">
    <name type="scientific">Achromobacter arsenitoxydans SY8</name>
    <dbReference type="NCBI Taxonomy" id="477184"/>
    <lineage>
        <taxon>Bacteria</taxon>
        <taxon>Pseudomonadati</taxon>
        <taxon>Pseudomonadota</taxon>
        <taxon>Betaproteobacteria</taxon>
        <taxon>Burkholderiales</taxon>
        <taxon>Alcaligenaceae</taxon>
        <taxon>Achromobacter</taxon>
    </lineage>
</organism>
<accession>H0F9T4</accession>
<proteinExistence type="predicted"/>
<comment type="caution">
    <text evidence="1">The sequence shown here is derived from an EMBL/GenBank/DDBJ whole genome shotgun (WGS) entry which is preliminary data.</text>
</comment>
<dbReference type="EMBL" id="AGUF01000056">
    <property type="protein sequence ID" value="EHK64928.1"/>
    <property type="molecule type" value="Genomic_DNA"/>
</dbReference>
<gene>
    <name evidence="1" type="ORF">KYC_17698</name>
</gene>
<dbReference type="PATRIC" id="fig|477184.5.peg.3491"/>
<sequence length="78" mass="8644">MQYGNTMNTRHPLGDTPIGQQLLAHYARRDAVRHATPLFPSSWAECLAPFRNARLQPLRAAASAVRAQKRDDTVCQAG</sequence>
<name>H0F9T4_9BURK</name>